<sequence>WWSFVMLGRRRGPTGTARRSPRNSSSAHKSWKETMSESEDSDIGDLASAVDDARKRETTVKRASQYDDDTSSESSDMRIMSDTEDMEITSEAPKSARKEERTPKKDSRGKGGSSKQKDVKRKAASSSARSKPKRRKR</sequence>
<dbReference type="Proteomes" id="UP000574390">
    <property type="component" value="Unassembled WGS sequence"/>
</dbReference>
<accession>A0A7J6R9S7</accession>
<proteinExistence type="predicted"/>
<feature type="region of interest" description="Disordered" evidence="1">
    <location>
        <begin position="1"/>
        <end position="137"/>
    </location>
</feature>
<gene>
    <name evidence="2" type="ORF">FOZ62_015054</name>
</gene>
<feature type="non-terminal residue" evidence="2">
    <location>
        <position position="1"/>
    </location>
</feature>
<evidence type="ECO:0000313" key="2">
    <source>
        <dbReference type="EMBL" id="KAF4717051.1"/>
    </source>
</evidence>
<dbReference type="AlphaFoldDB" id="A0A7J6R9S7"/>
<feature type="compositionally biased region" description="Basic and acidic residues" evidence="1">
    <location>
        <begin position="51"/>
        <end position="60"/>
    </location>
</feature>
<reference evidence="2 3" key="1">
    <citation type="submission" date="2020-04" db="EMBL/GenBank/DDBJ databases">
        <title>Perkinsus olseni comparative genomics.</title>
        <authorList>
            <person name="Bogema D.R."/>
        </authorList>
    </citation>
    <scope>NUCLEOTIDE SEQUENCE [LARGE SCALE GENOMIC DNA]</scope>
    <source>
        <strain evidence="2">ATCC PRA-205</strain>
    </source>
</reference>
<comment type="caution">
    <text evidence="2">The sequence shown here is derived from an EMBL/GenBank/DDBJ whole genome shotgun (WGS) entry which is preliminary data.</text>
</comment>
<evidence type="ECO:0000256" key="1">
    <source>
        <dbReference type="SAM" id="MobiDB-lite"/>
    </source>
</evidence>
<organism evidence="2 3">
    <name type="scientific">Perkinsus olseni</name>
    <name type="common">Perkinsus atlanticus</name>
    <dbReference type="NCBI Taxonomy" id="32597"/>
    <lineage>
        <taxon>Eukaryota</taxon>
        <taxon>Sar</taxon>
        <taxon>Alveolata</taxon>
        <taxon>Perkinsozoa</taxon>
        <taxon>Perkinsea</taxon>
        <taxon>Perkinsida</taxon>
        <taxon>Perkinsidae</taxon>
        <taxon>Perkinsus</taxon>
    </lineage>
</organism>
<name>A0A7J6R9S7_PEROL</name>
<evidence type="ECO:0000313" key="3">
    <source>
        <dbReference type="Proteomes" id="UP000574390"/>
    </source>
</evidence>
<dbReference type="EMBL" id="JABANM010023939">
    <property type="protein sequence ID" value="KAF4717051.1"/>
    <property type="molecule type" value="Genomic_DNA"/>
</dbReference>
<protein>
    <submittedName>
        <fullName evidence="2">Uncharacterized protein</fullName>
    </submittedName>
</protein>
<feature type="compositionally biased region" description="Basic and acidic residues" evidence="1">
    <location>
        <begin position="94"/>
        <end position="109"/>
    </location>
</feature>